<protein>
    <submittedName>
        <fullName evidence="2">Uncharacterized protein</fullName>
    </submittedName>
</protein>
<dbReference type="PANTHER" id="PTHR40619:SF3">
    <property type="entry name" value="FUNGAL STAND N-TERMINAL GOODBYE DOMAIN-CONTAINING PROTEIN"/>
    <property type="match status" value="1"/>
</dbReference>
<proteinExistence type="predicted"/>
<evidence type="ECO:0000313" key="2">
    <source>
        <dbReference type="EMBL" id="KAK7736023.1"/>
    </source>
</evidence>
<dbReference type="EMBL" id="JAKNSF020000011">
    <property type="protein sequence ID" value="KAK7736023.1"/>
    <property type="molecule type" value="Genomic_DNA"/>
</dbReference>
<name>A0ABR1PGH8_DIAER</name>
<feature type="coiled-coil region" evidence="1">
    <location>
        <begin position="120"/>
        <end position="177"/>
    </location>
</feature>
<gene>
    <name evidence="2" type="ORF">SLS63_003543</name>
</gene>
<evidence type="ECO:0000313" key="3">
    <source>
        <dbReference type="Proteomes" id="UP001430848"/>
    </source>
</evidence>
<comment type="caution">
    <text evidence="2">The sequence shown here is derived from an EMBL/GenBank/DDBJ whole genome shotgun (WGS) entry which is preliminary data.</text>
</comment>
<reference evidence="2 3" key="1">
    <citation type="submission" date="2024-02" db="EMBL/GenBank/DDBJ databases">
        <title>De novo assembly and annotation of 12 fungi associated with fruit tree decline syndrome in Ontario, Canada.</title>
        <authorList>
            <person name="Sulman M."/>
            <person name="Ellouze W."/>
            <person name="Ilyukhin E."/>
        </authorList>
    </citation>
    <scope>NUCLEOTIDE SEQUENCE [LARGE SCALE GENOMIC DNA]</scope>
    <source>
        <strain evidence="2 3">M169</strain>
    </source>
</reference>
<dbReference type="Proteomes" id="UP001430848">
    <property type="component" value="Unassembled WGS sequence"/>
</dbReference>
<keyword evidence="1" id="KW-0175">Coiled coil</keyword>
<keyword evidence="3" id="KW-1185">Reference proteome</keyword>
<accession>A0ABR1PGH8</accession>
<organism evidence="2 3">
    <name type="scientific">Diaporthe eres</name>
    <name type="common">Phomopsis oblonga</name>
    <dbReference type="NCBI Taxonomy" id="83184"/>
    <lineage>
        <taxon>Eukaryota</taxon>
        <taxon>Fungi</taxon>
        <taxon>Dikarya</taxon>
        <taxon>Ascomycota</taxon>
        <taxon>Pezizomycotina</taxon>
        <taxon>Sordariomycetes</taxon>
        <taxon>Sordariomycetidae</taxon>
        <taxon>Diaporthales</taxon>
        <taxon>Diaporthaceae</taxon>
        <taxon>Diaporthe</taxon>
        <taxon>Diaporthe eres species complex</taxon>
    </lineage>
</organism>
<sequence>MASADPRKASFQVHEDVAKASKSLYQVIVDSIEDLILLTAEEKSTWRRIASKLEHRKKKTDVDTVLQHLSEKTEAFKRAISVARDQAIQRTDIAARYTAMRTTMVHHDITENHKKVHDRIYSLERKNSDLKATIKAESRETAEKYAEMYEQNLKKVLAKAEARARRQDEQVVAYKNEMMAVVLESSMDLEYVLMYRGNMKTRASSQAQTLLRQDRLLTWMNQANPDLILVNANIRSAGEGKISAMSILCADLVGCLATARPEDVIIHFFCGLHSDYDEEQFPGPAGLVRSLIIQVFLKLVSRNHLNLDFLHDRNMVEALRAHNIKAMCYTLHELLHGFPAGTRVFCIIDSISALDSFDAFRDLQVVLQRLRDIVDDRDLRAFFKVLMANSSTCSMDMQCQPVFEERPDRVVNLSSGGLMPGGVVY</sequence>
<dbReference type="PANTHER" id="PTHR40619">
    <property type="entry name" value="FUNGAL STAND N-TERMINAL GOODBYE DOMAIN-CONTAINING PROTEIN"/>
    <property type="match status" value="1"/>
</dbReference>
<evidence type="ECO:0000256" key="1">
    <source>
        <dbReference type="SAM" id="Coils"/>
    </source>
</evidence>